<keyword evidence="2" id="KW-0560">Oxidoreductase</keyword>
<dbReference type="NCBIfam" id="TIGR00557">
    <property type="entry name" value="pdxA"/>
    <property type="match status" value="1"/>
</dbReference>
<keyword evidence="5" id="KW-1185">Reference proteome</keyword>
<dbReference type="EMBL" id="BCNO01000001">
    <property type="protein sequence ID" value="GAQ94132.1"/>
    <property type="molecule type" value="Genomic_DNA"/>
</dbReference>
<keyword evidence="1" id="KW-0479">Metal-binding</keyword>
<dbReference type="InterPro" id="IPR005255">
    <property type="entry name" value="PdxA_fam"/>
</dbReference>
<dbReference type="Pfam" id="PF04166">
    <property type="entry name" value="PdxA"/>
    <property type="match status" value="1"/>
</dbReference>
<proteinExistence type="predicted"/>
<comment type="caution">
    <text evidence="4">The sequence shown here is derived from an EMBL/GenBank/DDBJ whole genome shotgun (WGS) entry which is preliminary data.</text>
</comment>
<evidence type="ECO:0000256" key="3">
    <source>
        <dbReference type="ARBA" id="ARBA00023027"/>
    </source>
</evidence>
<name>A0A0U9HMN4_9BACT</name>
<evidence type="ECO:0000256" key="1">
    <source>
        <dbReference type="ARBA" id="ARBA00022723"/>
    </source>
</evidence>
<evidence type="ECO:0000256" key="2">
    <source>
        <dbReference type="ARBA" id="ARBA00023002"/>
    </source>
</evidence>
<dbReference type="PANTHER" id="PTHR30004:SF6">
    <property type="entry name" value="D-THREONATE 4-PHOSPHATE DEHYDROGENASE"/>
    <property type="match status" value="1"/>
</dbReference>
<sequence>MAKRKIAITMGDPAGVGPEIIVKAFAQEDIYKICNPLVIGDRSVIKEVIKAIGMDFDPDNIEILNLNEIKNPEKLAKGIPSEESGRASFSYIRKAVELYRLGIVEAIVTCPITKLALRMAGLPWLGHTDMLAELTETEDYAMAFYSEPLKVILTTIHVPLKDVPHLIKKEKVIKTIFFAKKACDMIQIENPRIAVCGLNPHAGEGGIMGREEIEEIEPAVKEAKALGINVSGPYPADSIFWRAQNGEFDMVVAMYHDQALAPFKLVAFDKGVNFTVGLPFIRTSPDHGTAYDIAWQGKADPTSLIEAIKLATRMVTQ</sequence>
<evidence type="ECO:0000313" key="4">
    <source>
        <dbReference type="EMBL" id="GAQ94132.1"/>
    </source>
</evidence>
<evidence type="ECO:0000313" key="5">
    <source>
        <dbReference type="Proteomes" id="UP000054976"/>
    </source>
</evidence>
<organism evidence="4 5">
    <name type="scientific">Thermodesulfovibrio aggregans</name>
    <dbReference type="NCBI Taxonomy" id="86166"/>
    <lineage>
        <taxon>Bacteria</taxon>
        <taxon>Pseudomonadati</taxon>
        <taxon>Nitrospirota</taxon>
        <taxon>Thermodesulfovibrionia</taxon>
        <taxon>Thermodesulfovibrionales</taxon>
        <taxon>Thermodesulfovibrionaceae</taxon>
        <taxon>Thermodesulfovibrio</taxon>
    </lineage>
</organism>
<reference evidence="5" key="1">
    <citation type="submission" date="2016-01" db="EMBL/GenBank/DDBJ databases">
        <title>Draft genome sequence of Thermodesulfovibrio aggregans strain TGE-P1.</title>
        <authorList>
            <person name="Sekiguchi Y."/>
            <person name="Ohashi A."/>
            <person name="Matsuura N."/>
            <person name="Tourlousse M.D."/>
        </authorList>
    </citation>
    <scope>NUCLEOTIDE SEQUENCE [LARGE SCALE GENOMIC DNA]</scope>
    <source>
        <strain evidence="5">TGE-P1</strain>
    </source>
</reference>
<gene>
    <name evidence="4" type="ORF">TAGGR_1305</name>
</gene>
<dbReference type="Proteomes" id="UP000054976">
    <property type="component" value="Unassembled WGS sequence"/>
</dbReference>
<dbReference type="PANTHER" id="PTHR30004">
    <property type="entry name" value="4-HYDROXYTHREONINE-4-PHOSPHATE DEHYDROGENASE"/>
    <property type="match status" value="1"/>
</dbReference>
<dbReference type="OrthoDB" id="9801783at2"/>
<protein>
    <submittedName>
        <fullName evidence="4">4-hydroxythreonine-4-phosphate dehydrogenase</fullName>
    </submittedName>
</protein>
<dbReference type="Gene3D" id="3.40.718.10">
    <property type="entry name" value="Isopropylmalate Dehydrogenase"/>
    <property type="match status" value="1"/>
</dbReference>
<dbReference type="RefSeq" id="WP_059175605.1">
    <property type="nucleotide sequence ID" value="NZ_BCNO01000001.1"/>
</dbReference>
<dbReference type="GO" id="GO:0016491">
    <property type="term" value="F:oxidoreductase activity"/>
    <property type="evidence" value="ECO:0007669"/>
    <property type="project" value="UniProtKB-KW"/>
</dbReference>
<dbReference type="SUPFAM" id="SSF53659">
    <property type="entry name" value="Isocitrate/Isopropylmalate dehydrogenase-like"/>
    <property type="match status" value="1"/>
</dbReference>
<keyword evidence="3" id="KW-0520">NAD</keyword>
<dbReference type="STRING" id="86166.TAGGR_1305"/>
<dbReference type="AlphaFoldDB" id="A0A0U9HMN4"/>
<dbReference type="GO" id="GO:0051287">
    <property type="term" value="F:NAD binding"/>
    <property type="evidence" value="ECO:0007669"/>
    <property type="project" value="InterPro"/>
</dbReference>
<dbReference type="GO" id="GO:0046872">
    <property type="term" value="F:metal ion binding"/>
    <property type="evidence" value="ECO:0007669"/>
    <property type="project" value="UniProtKB-KW"/>
</dbReference>
<accession>A0A0U9HMN4</accession>